<evidence type="ECO:0000313" key="9">
    <source>
        <dbReference type="EMBL" id="KYK58319.1"/>
    </source>
</evidence>
<feature type="region of interest" description="Disordered" evidence="5">
    <location>
        <begin position="1"/>
        <end position="23"/>
    </location>
</feature>
<dbReference type="EMBL" id="LAYC01000002">
    <property type="protein sequence ID" value="KYK58319.1"/>
    <property type="molecule type" value="Genomic_DNA"/>
</dbReference>
<protein>
    <submittedName>
        <fullName evidence="9">Long chain fatty alcohol oxidase</fullName>
    </submittedName>
</protein>
<proteinExistence type="inferred from homology"/>
<keyword evidence="2" id="KW-0285">Flavoprotein</keyword>
<dbReference type="Pfam" id="PF00732">
    <property type="entry name" value="GMC_oxred_N"/>
    <property type="match status" value="1"/>
</dbReference>
<feature type="domain" description="Glucose-methanol-choline oxidoreductase N-terminal" evidence="6">
    <location>
        <begin position="354"/>
        <end position="579"/>
    </location>
</feature>
<comment type="caution">
    <text evidence="9">The sequence shown here is derived from an EMBL/GenBank/DDBJ whole genome shotgun (WGS) entry which is preliminary data.</text>
</comment>
<dbReference type="PANTHER" id="PTHR46056">
    <property type="entry name" value="LONG-CHAIN-ALCOHOL OXIDASE"/>
    <property type="match status" value="1"/>
</dbReference>
<evidence type="ECO:0000256" key="3">
    <source>
        <dbReference type="ARBA" id="ARBA00022827"/>
    </source>
</evidence>
<feature type="domain" description="FAD-dependent oxidoreductase 2 FAD-binding" evidence="7">
    <location>
        <begin position="306"/>
        <end position="338"/>
    </location>
</feature>
<accession>A0A151GMI3</accession>
<dbReference type="GeneID" id="63717975"/>
<keyword evidence="10" id="KW-1185">Reference proteome</keyword>
<reference evidence="9 10" key="1">
    <citation type="journal article" date="2016" name="Sci. Rep.">
        <title>Insights into Adaptations to a Near-Obligate Nematode Endoparasitic Lifestyle from the Finished Genome of Drechmeria coniospora.</title>
        <authorList>
            <person name="Zhang L."/>
            <person name="Zhou Z."/>
            <person name="Guo Q."/>
            <person name="Fokkens L."/>
            <person name="Miskei M."/>
            <person name="Pocsi I."/>
            <person name="Zhang W."/>
            <person name="Chen M."/>
            <person name="Wang L."/>
            <person name="Sun Y."/>
            <person name="Donzelli B.G."/>
            <person name="Gibson D.M."/>
            <person name="Nelson D.R."/>
            <person name="Luo J.G."/>
            <person name="Rep M."/>
            <person name="Liu H."/>
            <person name="Yang S."/>
            <person name="Wang J."/>
            <person name="Krasnoff S.B."/>
            <person name="Xu Y."/>
            <person name="Molnar I."/>
            <person name="Lin M."/>
        </authorList>
    </citation>
    <scope>NUCLEOTIDE SEQUENCE [LARGE SCALE GENOMIC DNA]</scope>
    <source>
        <strain evidence="9 10">ARSEF 6962</strain>
    </source>
</reference>
<evidence type="ECO:0000256" key="1">
    <source>
        <dbReference type="ARBA" id="ARBA00010790"/>
    </source>
</evidence>
<comment type="similarity">
    <text evidence="1">Belongs to the GMC oxidoreductase family.</text>
</comment>
<evidence type="ECO:0000256" key="5">
    <source>
        <dbReference type="SAM" id="MobiDB-lite"/>
    </source>
</evidence>
<dbReference type="Proteomes" id="UP000076580">
    <property type="component" value="Chromosome 02"/>
</dbReference>
<feature type="domain" description="Glucose-methanol-choline oxidoreductase C-terminal" evidence="8">
    <location>
        <begin position="660"/>
        <end position="816"/>
    </location>
</feature>
<dbReference type="PANTHER" id="PTHR46056:SF12">
    <property type="entry name" value="LONG-CHAIN-ALCOHOL OXIDASE"/>
    <property type="match status" value="1"/>
</dbReference>
<gene>
    <name evidence="9" type="ORF">DCS_05332</name>
</gene>
<dbReference type="AlphaFoldDB" id="A0A151GMI3"/>
<dbReference type="InterPro" id="IPR036188">
    <property type="entry name" value="FAD/NAD-bd_sf"/>
</dbReference>
<sequence length="833" mass="90124">MNSTSGPLPSPGRRHRLTRRDFPPQVVQGTACIVRAVRSERYHDRTTFGHSKARKQLEAEQASCKAASPPVTALRSPTSVLRRPTSANMGSPSQAYVATPLPDPPSDDFMSAEQWETFFALLDGILPSISDTAATTKEKTRLVLAKDEFEGLLDRMTSSLPGSVGRDDVRDHLQYRPVDDEEFRLDCLRSLAIAPQRAQLAHILHLLGTHSGSLLMTGYWHPVKEQPAKTREAIVKSWAHSKLLSLRTLAKSLTAAASKAYGITNPYLGSLSGYTDVPRDWKAGAGYDFKFVQVDAGSGVHEITTDVVIVGSGCGGAVSAKNMAEAGHKVLVVDKGYYYPPSQFPMAQKAACSHLFDNAGVYISDDSSTSVLCGGTWGGGGTVNWSVCLRLQRFVREEWAATGLPLFTSSDYDECEDRVWSFIGASKDGIRHNHRNQALLDGAGKLGWKASAVEQNTAGKEHYCGQCHLGCGSGVKRGPTVAWLPAAAEAGAEFMEGFEVRNVTFADDGVTATGVEGVWTSRDAEGQVHRPSSTRTQRTVRIKADKVILSAGSLWTPVILERSGVKNANVGRHLHLHPCNLVTAAFGDDVRPWEGGIITSYSSEFENLDGKGHGVKLEPTCMVPYATLAMQPWHGGLDAKLLALKLRQLNTFIALTRDRDAGRVYADGKTGRPRISYAVSDFDRDHTLEGVQALAKLCYVNGATEIRPHLPGLEAYVADDGGERQRRHVAGTDPEFTDAAFAGWLRQLRRVGNKPPVAIWASAHQMGSCRMGATADAGVVDQSGKVWNTSGLFVADASVFPSASGVNPMVTVMSVADWISRGVARELSLSKKR</sequence>
<feature type="compositionally biased region" description="Polar residues" evidence="5">
    <location>
        <begin position="75"/>
        <end position="96"/>
    </location>
</feature>
<dbReference type="Pfam" id="PF00890">
    <property type="entry name" value="FAD_binding_2"/>
    <property type="match status" value="1"/>
</dbReference>
<evidence type="ECO:0000256" key="2">
    <source>
        <dbReference type="ARBA" id="ARBA00022630"/>
    </source>
</evidence>
<evidence type="ECO:0000313" key="10">
    <source>
        <dbReference type="Proteomes" id="UP000076580"/>
    </source>
</evidence>
<dbReference type="SUPFAM" id="SSF51905">
    <property type="entry name" value="FAD/NAD(P)-binding domain"/>
    <property type="match status" value="1"/>
</dbReference>
<evidence type="ECO:0000259" key="8">
    <source>
        <dbReference type="Pfam" id="PF05199"/>
    </source>
</evidence>
<dbReference type="InterPro" id="IPR000172">
    <property type="entry name" value="GMC_OxRdtase_N"/>
</dbReference>
<organism evidence="9 10">
    <name type="scientific">Drechmeria coniospora</name>
    <name type="common">Nematophagous fungus</name>
    <name type="synonym">Meria coniospora</name>
    <dbReference type="NCBI Taxonomy" id="98403"/>
    <lineage>
        <taxon>Eukaryota</taxon>
        <taxon>Fungi</taxon>
        <taxon>Dikarya</taxon>
        <taxon>Ascomycota</taxon>
        <taxon>Pezizomycotina</taxon>
        <taxon>Sordariomycetes</taxon>
        <taxon>Hypocreomycetidae</taxon>
        <taxon>Hypocreales</taxon>
        <taxon>Ophiocordycipitaceae</taxon>
        <taxon>Drechmeria</taxon>
    </lineage>
</organism>
<name>A0A151GMI3_DRECN</name>
<evidence type="ECO:0000256" key="4">
    <source>
        <dbReference type="ARBA" id="ARBA00023002"/>
    </source>
</evidence>
<dbReference type="Pfam" id="PF05199">
    <property type="entry name" value="GMC_oxred_C"/>
    <property type="match status" value="1"/>
</dbReference>
<dbReference type="InterPro" id="IPR003953">
    <property type="entry name" value="FAD-dep_OxRdtase_2_FAD-bd"/>
</dbReference>
<keyword evidence="3" id="KW-0274">FAD</keyword>
<evidence type="ECO:0000259" key="7">
    <source>
        <dbReference type="Pfam" id="PF00890"/>
    </source>
</evidence>
<dbReference type="GO" id="GO:0016614">
    <property type="term" value="F:oxidoreductase activity, acting on CH-OH group of donors"/>
    <property type="evidence" value="ECO:0007669"/>
    <property type="project" value="InterPro"/>
</dbReference>
<evidence type="ECO:0000259" key="6">
    <source>
        <dbReference type="Pfam" id="PF00732"/>
    </source>
</evidence>
<dbReference type="Gene3D" id="3.50.50.60">
    <property type="entry name" value="FAD/NAD(P)-binding domain"/>
    <property type="match status" value="2"/>
</dbReference>
<dbReference type="RefSeq" id="XP_040657671.1">
    <property type="nucleotide sequence ID" value="XM_040802638.1"/>
</dbReference>
<dbReference type="InterPro" id="IPR007867">
    <property type="entry name" value="GMC_OxRtase_C"/>
</dbReference>
<dbReference type="STRING" id="98403.A0A151GMI3"/>
<dbReference type="InParanoid" id="A0A151GMI3"/>
<keyword evidence="4" id="KW-0560">Oxidoreductase</keyword>
<dbReference type="GO" id="GO:0050660">
    <property type="term" value="F:flavin adenine dinucleotide binding"/>
    <property type="evidence" value="ECO:0007669"/>
    <property type="project" value="InterPro"/>
</dbReference>
<feature type="region of interest" description="Disordered" evidence="5">
    <location>
        <begin position="45"/>
        <end position="107"/>
    </location>
</feature>